<accession>I4YWZ7</accession>
<dbReference type="STRING" id="864069.MicloDRAFT_00050750"/>
<evidence type="ECO:0000256" key="1">
    <source>
        <dbReference type="ARBA" id="ARBA00000847"/>
    </source>
</evidence>
<dbReference type="GO" id="GO:0016787">
    <property type="term" value="F:hydrolase activity"/>
    <property type="evidence" value="ECO:0007669"/>
    <property type="project" value="UniProtKB-KW"/>
</dbReference>
<gene>
    <name evidence="9" type="ORF">MicloDRAFT_00050750</name>
</gene>
<evidence type="ECO:0000259" key="8">
    <source>
        <dbReference type="PROSITE" id="PS51462"/>
    </source>
</evidence>
<name>I4YWZ7_9HYPH</name>
<dbReference type="PANTHER" id="PTHR11839:SF18">
    <property type="entry name" value="NUDIX HYDROLASE DOMAIN-CONTAINING PROTEIN"/>
    <property type="match status" value="1"/>
</dbReference>
<comment type="catalytic activity">
    <reaction evidence="1">
        <text>GDP-alpha-D-mannose + H2O = alpha-D-mannose 1-phosphate + GMP + 2 H(+)</text>
        <dbReference type="Rhea" id="RHEA:27978"/>
        <dbReference type="ChEBI" id="CHEBI:15377"/>
        <dbReference type="ChEBI" id="CHEBI:15378"/>
        <dbReference type="ChEBI" id="CHEBI:57527"/>
        <dbReference type="ChEBI" id="CHEBI:58115"/>
        <dbReference type="ChEBI" id="CHEBI:58409"/>
    </reaction>
</comment>
<dbReference type="PATRIC" id="fig|864069.3.peg.5463"/>
<comment type="cofactor">
    <cofactor evidence="2">
        <name>Mg(2+)</name>
        <dbReference type="ChEBI" id="CHEBI:18420"/>
    </cofactor>
</comment>
<dbReference type="CDD" id="cd24161">
    <property type="entry name" value="NUDIX_ADPRase_Ndx2"/>
    <property type="match status" value="1"/>
</dbReference>
<dbReference type="PANTHER" id="PTHR11839">
    <property type="entry name" value="UDP/ADP-SUGAR PYROPHOSPHATASE"/>
    <property type="match status" value="1"/>
</dbReference>
<dbReference type="EMBL" id="JH660645">
    <property type="protein sequence ID" value="EIM28489.1"/>
    <property type="molecule type" value="Genomic_DNA"/>
</dbReference>
<evidence type="ECO:0000256" key="3">
    <source>
        <dbReference type="ARBA" id="ARBA00007275"/>
    </source>
</evidence>
<dbReference type="GO" id="GO:0006753">
    <property type="term" value="P:nucleoside phosphate metabolic process"/>
    <property type="evidence" value="ECO:0007669"/>
    <property type="project" value="TreeGrafter"/>
</dbReference>
<dbReference type="GO" id="GO:0005829">
    <property type="term" value="C:cytosol"/>
    <property type="evidence" value="ECO:0007669"/>
    <property type="project" value="TreeGrafter"/>
</dbReference>
<evidence type="ECO:0000256" key="5">
    <source>
        <dbReference type="ARBA" id="ARBA00022801"/>
    </source>
</evidence>
<dbReference type="SUPFAM" id="SSF55811">
    <property type="entry name" value="Nudix"/>
    <property type="match status" value="1"/>
</dbReference>
<dbReference type="InterPro" id="IPR015797">
    <property type="entry name" value="NUDIX_hydrolase-like_dom_sf"/>
</dbReference>
<reference evidence="9 10" key="1">
    <citation type="submission" date="2012-02" db="EMBL/GenBank/DDBJ databases">
        <title>Improved High-Quality Draft sequence of Microvirga sp. WSM3557.</title>
        <authorList>
            <consortium name="US DOE Joint Genome Institute"/>
            <person name="Lucas S."/>
            <person name="Han J."/>
            <person name="Lapidus A."/>
            <person name="Cheng J.-F."/>
            <person name="Goodwin L."/>
            <person name="Pitluck S."/>
            <person name="Peters L."/>
            <person name="Zhang X."/>
            <person name="Detter J.C."/>
            <person name="Han C."/>
            <person name="Tapia R."/>
            <person name="Land M."/>
            <person name="Hauser L."/>
            <person name="Kyrpides N."/>
            <person name="Ivanova N."/>
            <person name="Pagani I."/>
            <person name="Brau L."/>
            <person name="Yates R."/>
            <person name="O'Hara G."/>
            <person name="Rui T."/>
            <person name="Howieson J."/>
            <person name="Reeve W."/>
            <person name="Woyke T."/>
        </authorList>
    </citation>
    <scope>NUCLEOTIDE SEQUENCE [LARGE SCALE GENOMIC DNA]</scope>
    <source>
        <strain evidence="9 10">WSM3557</strain>
    </source>
</reference>
<feature type="domain" description="Nudix hydrolase" evidence="8">
    <location>
        <begin position="39"/>
        <end position="169"/>
    </location>
</feature>
<dbReference type="Proteomes" id="UP000003947">
    <property type="component" value="Unassembled WGS sequence"/>
</dbReference>
<protein>
    <recommendedName>
        <fullName evidence="4">GDP-mannose pyrophosphatase</fullName>
    </recommendedName>
    <alternativeName>
        <fullName evidence="6">GDP-mannose hydrolase</fullName>
    </alternativeName>
    <alternativeName>
        <fullName evidence="7">GDPMK</fullName>
    </alternativeName>
</protein>
<keyword evidence="5 9" id="KW-0378">Hydrolase</keyword>
<evidence type="ECO:0000256" key="4">
    <source>
        <dbReference type="ARBA" id="ARBA00016377"/>
    </source>
</evidence>
<dbReference type="GO" id="GO:0019693">
    <property type="term" value="P:ribose phosphate metabolic process"/>
    <property type="evidence" value="ECO:0007669"/>
    <property type="project" value="TreeGrafter"/>
</dbReference>
<organism evidence="9 10">
    <name type="scientific">Microvirga lotononidis</name>
    <dbReference type="NCBI Taxonomy" id="864069"/>
    <lineage>
        <taxon>Bacteria</taxon>
        <taxon>Pseudomonadati</taxon>
        <taxon>Pseudomonadota</taxon>
        <taxon>Alphaproteobacteria</taxon>
        <taxon>Hyphomicrobiales</taxon>
        <taxon>Methylobacteriaceae</taxon>
        <taxon>Microvirga</taxon>
    </lineage>
</organism>
<dbReference type="OrthoDB" id="177518at2"/>
<dbReference type="Gene3D" id="3.90.79.10">
    <property type="entry name" value="Nucleoside Triphosphate Pyrophosphohydrolase"/>
    <property type="match status" value="1"/>
</dbReference>
<dbReference type="Pfam" id="PF00293">
    <property type="entry name" value="NUDIX"/>
    <property type="match status" value="1"/>
</dbReference>
<comment type="similarity">
    <text evidence="3">Belongs to the Nudix hydrolase family. NudK subfamily.</text>
</comment>
<dbReference type="AlphaFoldDB" id="I4YWZ7"/>
<evidence type="ECO:0000256" key="7">
    <source>
        <dbReference type="ARBA" id="ARBA00032272"/>
    </source>
</evidence>
<dbReference type="PROSITE" id="PS51462">
    <property type="entry name" value="NUDIX"/>
    <property type="match status" value="1"/>
</dbReference>
<evidence type="ECO:0000313" key="10">
    <source>
        <dbReference type="Proteomes" id="UP000003947"/>
    </source>
</evidence>
<dbReference type="eggNOG" id="COG0494">
    <property type="taxonomic scope" value="Bacteria"/>
</dbReference>
<dbReference type="InterPro" id="IPR000086">
    <property type="entry name" value="NUDIX_hydrolase_dom"/>
</dbReference>
<sequence length="179" mass="20251">MSDIRTTGTRTVYENRWMRVREDAIVRQDGSPGIYGVVEKTDFAIIAPVDNGVIHLVEQYRYPVQGRYWELPQGSWEDAPGTDPLELARAELREETGLTAQTMRHVGHLFECYGYSNQGFHIYLAQGLRQGEARREHAEQDMISRAFPLDQVMAMITEGIIKDAATVATLGLLRLKGLI</sequence>
<evidence type="ECO:0000256" key="6">
    <source>
        <dbReference type="ARBA" id="ARBA00032162"/>
    </source>
</evidence>
<keyword evidence="10" id="KW-1185">Reference proteome</keyword>
<dbReference type="RefSeq" id="WP_009764539.1">
    <property type="nucleotide sequence ID" value="NZ_CP141048.1"/>
</dbReference>
<evidence type="ECO:0000313" key="9">
    <source>
        <dbReference type="EMBL" id="EIM28489.1"/>
    </source>
</evidence>
<dbReference type="HOGENOM" id="CLU_062658_5_2_5"/>
<proteinExistence type="inferred from homology"/>
<evidence type="ECO:0000256" key="2">
    <source>
        <dbReference type="ARBA" id="ARBA00001946"/>
    </source>
</evidence>